<evidence type="ECO:0000313" key="2">
    <source>
        <dbReference type="Proteomes" id="UP001374584"/>
    </source>
</evidence>
<proteinExistence type="predicted"/>
<comment type="caution">
    <text evidence="1">The sequence shown here is derived from an EMBL/GenBank/DDBJ whole genome shotgun (WGS) entry which is preliminary data.</text>
</comment>
<reference evidence="1 2" key="1">
    <citation type="submission" date="2024-01" db="EMBL/GenBank/DDBJ databases">
        <title>The genomes of 5 underutilized Papilionoideae crops provide insights into root nodulation and disease resistanc.</title>
        <authorList>
            <person name="Jiang F."/>
        </authorList>
    </citation>
    <scope>NUCLEOTIDE SEQUENCE [LARGE SCALE GENOMIC DNA]</scope>
    <source>
        <strain evidence="1">JINMINGXINNONG_FW02</strain>
        <tissue evidence="1">Leaves</tissue>
    </source>
</reference>
<dbReference type="AlphaFoldDB" id="A0AAN9NUN3"/>
<name>A0AAN9NUN3_PHACN</name>
<keyword evidence="2" id="KW-1185">Reference proteome</keyword>
<protein>
    <submittedName>
        <fullName evidence="1">Uncharacterized protein</fullName>
    </submittedName>
</protein>
<sequence>MTIYDLHFNMENKCVSIIIYRRIVYGGVFLNLFILWTRDGYSAEENGEDEMKGREEDYEDNHLRRLGKVIFHRVLTVSVRLRSTLYSICCLCICDSRFTCSVFLRSVVKRIKF</sequence>
<dbReference type="EMBL" id="JAYMYR010000002">
    <property type="protein sequence ID" value="KAK7377248.1"/>
    <property type="molecule type" value="Genomic_DNA"/>
</dbReference>
<dbReference type="Proteomes" id="UP001374584">
    <property type="component" value="Unassembled WGS sequence"/>
</dbReference>
<gene>
    <name evidence="1" type="ORF">VNO80_02670</name>
</gene>
<organism evidence="1 2">
    <name type="scientific">Phaseolus coccineus</name>
    <name type="common">Scarlet runner bean</name>
    <name type="synonym">Phaseolus multiflorus</name>
    <dbReference type="NCBI Taxonomy" id="3886"/>
    <lineage>
        <taxon>Eukaryota</taxon>
        <taxon>Viridiplantae</taxon>
        <taxon>Streptophyta</taxon>
        <taxon>Embryophyta</taxon>
        <taxon>Tracheophyta</taxon>
        <taxon>Spermatophyta</taxon>
        <taxon>Magnoliopsida</taxon>
        <taxon>eudicotyledons</taxon>
        <taxon>Gunneridae</taxon>
        <taxon>Pentapetalae</taxon>
        <taxon>rosids</taxon>
        <taxon>fabids</taxon>
        <taxon>Fabales</taxon>
        <taxon>Fabaceae</taxon>
        <taxon>Papilionoideae</taxon>
        <taxon>50 kb inversion clade</taxon>
        <taxon>NPAAA clade</taxon>
        <taxon>indigoferoid/millettioid clade</taxon>
        <taxon>Phaseoleae</taxon>
        <taxon>Phaseolus</taxon>
    </lineage>
</organism>
<evidence type="ECO:0000313" key="1">
    <source>
        <dbReference type="EMBL" id="KAK7377248.1"/>
    </source>
</evidence>
<accession>A0AAN9NUN3</accession>